<evidence type="ECO:0000256" key="2">
    <source>
        <dbReference type="ARBA" id="ARBA00006675"/>
    </source>
</evidence>
<evidence type="ECO:0000256" key="3">
    <source>
        <dbReference type="ARBA" id="ARBA00019082"/>
    </source>
</evidence>
<name>A0A8S3RFY7_MYTED</name>
<keyword evidence="5" id="KW-0808">Transferase</keyword>
<proteinExistence type="inferred from homology"/>
<reference evidence="14" key="1">
    <citation type="submission" date="2021-03" db="EMBL/GenBank/DDBJ databases">
        <authorList>
            <person name="Bekaert M."/>
        </authorList>
    </citation>
    <scope>NUCLEOTIDE SEQUENCE</scope>
</reference>
<dbReference type="Proteomes" id="UP000683360">
    <property type="component" value="Unassembled WGS sequence"/>
</dbReference>
<accession>A0A8S3RFY7</accession>
<sequence>MEEADTAVSIEYCELRKTKSDSDSADDVTIFKKEQKKNRLIEKTVHLLSIVIIICLTHGAVYKQWLIPYIYTIVTPILLVIRVVMYWKLNYQYFLLDFCYFANIFVFVHIWIPANETLFFIVFGLANGPLIWAMFVYRNAVVFHSIDKVTSSYIHYLPPLVSFVVRWYPESTSQYWMADFKPSTEVDVNMVLGLTVFPFICFFIHSILYHIIVQRILKPTDDYITSYSYLSLKEEACLTKLFHCCGKKHKCIMFYVFNWIFCLVSLTGVMLWYNFYIAHCILMVFQACAIIWQGANYYMHVFAVKGFADE</sequence>
<keyword evidence="9 13" id="KW-0472">Membrane</keyword>
<comment type="caution">
    <text evidence="14">The sequence shown here is derived from an EMBL/GenBank/DDBJ whole genome shotgun (WGS) entry which is preliminary data.</text>
</comment>
<gene>
    <name evidence="14" type="ORF">MEDL_21425</name>
</gene>
<evidence type="ECO:0000313" key="14">
    <source>
        <dbReference type="EMBL" id="CAG2207122.1"/>
    </source>
</evidence>
<evidence type="ECO:0000256" key="9">
    <source>
        <dbReference type="ARBA" id="ARBA00023136"/>
    </source>
</evidence>
<keyword evidence="6 13" id="KW-0812">Transmembrane</keyword>
<dbReference type="PANTHER" id="PTHR31201">
    <property type="entry name" value="OS01G0585100 PROTEIN"/>
    <property type="match status" value="1"/>
</dbReference>
<evidence type="ECO:0000256" key="7">
    <source>
        <dbReference type="ARBA" id="ARBA00022989"/>
    </source>
</evidence>
<keyword evidence="12" id="KW-0012">Acyltransferase</keyword>
<dbReference type="GO" id="GO:0016020">
    <property type="term" value="C:membrane"/>
    <property type="evidence" value="ECO:0007669"/>
    <property type="project" value="UniProtKB-SubCell"/>
</dbReference>
<feature type="transmembrane region" description="Helical" evidence="13">
    <location>
        <begin position="276"/>
        <end position="295"/>
    </location>
</feature>
<evidence type="ECO:0000313" key="15">
    <source>
        <dbReference type="Proteomes" id="UP000683360"/>
    </source>
</evidence>
<organism evidence="14 15">
    <name type="scientific">Mytilus edulis</name>
    <name type="common">Blue mussel</name>
    <dbReference type="NCBI Taxonomy" id="6550"/>
    <lineage>
        <taxon>Eukaryota</taxon>
        <taxon>Metazoa</taxon>
        <taxon>Spiralia</taxon>
        <taxon>Lophotrochozoa</taxon>
        <taxon>Mollusca</taxon>
        <taxon>Bivalvia</taxon>
        <taxon>Autobranchia</taxon>
        <taxon>Pteriomorphia</taxon>
        <taxon>Mytilida</taxon>
        <taxon>Mytiloidea</taxon>
        <taxon>Mytilidae</taxon>
        <taxon>Mytilinae</taxon>
        <taxon>Mytilus</taxon>
    </lineage>
</organism>
<keyword evidence="7 13" id="KW-1133">Transmembrane helix</keyword>
<keyword evidence="10" id="KW-0594">Phospholipid biosynthesis</keyword>
<keyword evidence="4" id="KW-0444">Lipid biosynthesis</keyword>
<keyword evidence="11" id="KW-1208">Phospholipid metabolism</keyword>
<feature type="transmembrane region" description="Helical" evidence="13">
    <location>
        <begin position="188"/>
        <end position="209"/>
    </location>
</feature>
<dbReference type="OrthoDB" id="406287at2759"/>
<dbReference type="GO" id="GO:0006656">
    <property type="term" value="P:phosphatidylcholine biosynthetic process"/>
    <property type="evidence" value="ECO:0007669"/>
    <property type="project" value="TreeGrafter"/>
</dbReference>
<dbReference type="InterPro" id="IPR021261">
    <property type="entry name" value="GPCAT"/>
</dbReference>
<evidence type="ECO:0000256" key="8">
    <source>
        <dbReference type="ARBA" id="ARBA00023098"/>
    </source>
</evidence>
<evidence type="ECO:0000256" key="11">
    <source>
        <dbReference type="ARBA" id="ARBA00023264"/>
    </source>
</evidence>
<evidence type="ECO:0000256" key="1">
    <source>
        <dbReference type="ARBA" id="ARBA00004141"/>
    </source>
</evidence>
<evidence type="ECO:0000256" key="13">
    <source>
        <dbReference type="SAM" id="Phobius"/>
    </source>
</evidence>
<evidence type="ECO:0000256" key="5">
    <source>
        <dbReference type="ARBA" id="ARBA00022679"/>
    </source>
</evidence>
<protein>
    <recommendedName>
        <fullName evidence="3">Glycerophosphocholine acyltransferase 1</fullName>
    </recommendedName>
</protein>
<keyword evidence="8" id="KW-0443">Lipid metabolism</keyword>
<feature type="transmembrane region" description="Helical" evidence="13">
    <location>
        <begin position="45"/>
        <end position="62"/>
    </location>
</feature>
<feature type="transmembrane region" description="Helical" evidence="13">
    <location>
        <begin position="68"/>
        <end position="87"/>
    </location>
</feature>
<dbReference type="Pfam" id="PF10998">
    <property type="entry name" value="DUF2838"/>
    <property type="match status" value="1"/>
</dbReference>
<comment type="similarity">
    <text evidence="2">Belongs to the GPC1 family.</text>
</comment>
<feature type="transmembrane region" description="Helical" evidence="13">
    <location>
        <begin position="118"/>
        <end position="137"/>
    </location>
</feature>
<feature type="transmembrane region" description="Helical" evidence="13">
    <location>
        <begin position="252"/>
        <end position="270"/>
    </location>
</feature>
<evidence type="ECO:0000256" key="10">
    <source>
        <dbReference type="ARBA" id="ARBA00023209"/>
    </source>
</evidence>
<feature type="transmembrane region" description="Helical" evidence="13">
    <location>
        <begin position="149"/>
        <end position="168"/>
    </location>
</feature>
<dbReference type="AlphaFoldDB" id="A0A8S3RFY7"/>
<comment type="subcellular location">
    <subcellularLocation>
        <location evidence="1">Membrane</location>
        <topology evidence="1">Multi-pass membrane protein</topology>
    </subcellularLocation>
</comment>
<evidence type="ECO:0000256" key="4">
    <source>
        <dbReference type="ARBA" id="ARBA00022516"/>
    </source>
</evidence>
<dbReference type="EMBL" id="CAJPWZ010001071">
    <property type="protein sequence ID" value="CAG2207122.1"/>
    <property type="molecule type" value="Genomic_DNA"/>
</dbReference>
<dbReference type="GO" id="GO:0016746">
    <property type="term" value="F:acyltransferase activity"/>
    <property type="evidence" value="ECO:0007669"/>
    <property type="project" value="UniProtKB-KW"/>
</dbReference>
<keyword evidence="15" id="KW-1185">Reference proteome</keyword>
<evidence type="ECO:0000256" key="12">
    <source>
        <dbReference type="ARBA" id="ARBA00023315"/>
    </source>
</evidence>
<dbReference type="PANTHER" id="PTHR31201:SF1">
    <property type="entry name" value="GLYCEROPHOSPHOCHOLINE ACYLTRANSFERASE 1"/>
    <property type="match status" value="1"/>
</dbReference>
<evidence type="ECO:0000256" key="6">
    <source>
        <dbReference type="ARBA" id="ARBA00022692"/>
    </source>
</evidence>
<feature type="transmembrane region" description="Helical" evidence="13">
    <location>
        <begin position="94"/>
        <end position="112"/>
    </location>
</feature>